<dbReference type="PANTHER" id="PTHR35007:SF1">
    <property type="entry name" value="PILUS ASSEMBLY PROTEIN"/>
    <property type="match status" value="1"/>
</dbReference>
<dbReference type="GeneID" id="61435105"/>
<dbReference type="AlphaFoldDB" id="A0A173S4T9"/>
<evidence type="ECO:0000256" key="1">
    <source>
        <dbReference type="SAM" id="Phobius"/>
    </source>
</evidence>
<dbReference type="Proteomes" id="UP000095350">
    <property type="component" value="Unassembled WGS sequence"/>
</dbReference>
<sequence length="245" mass="27742">MDYRKYRCNLWERLGCLAAGTAVAAAIAWLFYRSWYGMVLVIPVNYLIVSYYKNKKRDERAKKLMIEFRDAIQAVAAALLAGYSIEHAWKEAEREIMDLYGKEAMITKELIQMNAEIKLNRNVEEILHDLAVRSGVEEIQSFAEIFGFAKRSGGDFPQIIRTTAARISAKIEVEREVDTVIAGKKLEGKIMSVMPFFILAYLNLASREFIDPLYGNLAGVLVMSAALLVFVGAMAINRRISDIRV</sequence>
<feature type="transmembrane region" description="Helical" evidence="1">
    <location>
        <begin position="213"/>
        <end position="236"/>
    </location>
</feature>
<dbReference type="PANTHER" id="PTHR35007">
    <property type="entry name" value="INTEGRAL MEMBRANE PROTEIN-RELATED"/>
    <property type="match status" value="1"/>
</dbReference>
<keyword evidence="1" id="KW-1133">Transmembrane helix</keyword>
<dbReference type="EMBL" id="CYXZ01000005">
    <property type="protein sequence ID" value="CUM84885.1"/>
    <property type="molecule type" value="Genomic_DNA"/>
</dbReference>
<protein>
    <submittedName>
        <fullName evidence="2">Flp pilus assembly protein TadB</fullName>
    </submittedName>
</protein>
<feature type="transmembrane region" description="Helical" evidence="1">
    <location>
        <begin position="35"/>
        <end position="52"/>
    </location>
</feature>
<dbReference type="OrthoDB" id="9796142at2"/>
<dbReference type="RefSeq" id="WP_006855371.1">
    <property type="nucleotide sequence ID" value="NZ_CABIYH010000005.1"/>
</dbReference>
<proteinExistence type="predicted"/>
<reference evidence="2 3" key="1">
    <citation type="submission" date="2015-09" db="EMBL/GenBank/DDBJ databases">
        <authorList>
            <consortium name="Pathogen Informatics"/>
        </authorList>
    </citation>
    <scope>NUCLEOTIDE SEQUENCE [LARGE SCALE GENOMIC DNA]</scope>
    <source>
        <strain evidence="2 3">2789STDY5834960</strain>
    </source>
</reference>
<dbReference type="STRING" id="166486.ERS852572_00761"/>
<name>A0A173S4T9_9FIRM</name>
<organism evidence="2 3">
    <name type="scientific">Roseburia intestinalis</name>
    <dbReference type="NCBI Taxonomy" id="166486"/>
    <lineage>
        <taxon>Bacteria</taxon>
        <taxon>Bacillati</taxon>
        <taxon>Bacillota</taxon>
        <taxon>Clostridia</taxon>
        <taxon>Lachnospirales</taxon>
        <taxon>Lachnospiraceae</taxon>
        <taxon>Roseburia</taxon>
    </lineage>
</organism>
<gene>
    <name evidence="2" type="ORF">ERS852572_00761</name>
</gene>
<feature type="transmembrane region" description="Helical" evidence="1">
    <location>
        <begin position="190"/>
        <end position="207"/>
    </location>
</feature>
<keyword evidence="1" id="KW-0472">Membrane</keyword>
<dbReference type="PaxDb" id="166486-ERS852572_00761"/>
<feature type="transmembrane region" description="Helical" evidence="1">
    <location>
        <begin position="12"/>
        <end position="29"/>
    </location>
</feature>
<evidence type="ECO:0000313" key="2">
    <source>
        <dbReference type="EMBL" id="CUM84885.1"/>
    </source>
</evidence>
<evidence type="ECO:0000313" key="3">
    <source>
        <dbReference type="Proteomes" id="UP000095350"/>
    </source>
</evidence>
<accession>A0A173S4T9</accession>
<keyword evidence="1" id="KW-0812">Transmembrane</keyword>